<evidence type="ECO:0000313" key="6">
    <source>
        <dbReference type="Proteomes" id="UP000198327"/>
    </source>
</evidence>
<accession>A0A239JYW0</accession>
<dbReference type="InterPro" id="IPR000792">
    <property type="entry name" value="Tscrpt_reg_LuxR_C"/>
</dbReference>
<keyword evidence="6" id="KW-1185">Reference proteome</keyword>
<dbReference type="SMART" id="SM00421">
    <property type="entry name" value="HTH_LUXR"/>
    <property type="match status" value="1"/>
</dbReference>
<dbReference type="Gene3D" id="1.10.10.10">
    <property type="entry name" value="Winged helix-like DNA-binding domain superfamily/Winged helix DNA-binding domain"/>
    <property type="match status" value="1"/>
</dbReference>
<feature type="domain" description="HTH luxR-type" evidence="4">
    <location>
        <begin position="249"/>
        <end position="311"/>
    </location>
</feature>
<protein>
    <submittedName>
        <fullName evidence="5">Regulatory protein, luxR family</fullName>
    </submittedName>
</protein>
<dbReference type="PRINTS" id="PR00038">
    <property type="entry name" value="HTHLUXR"/>
</dbReference>
<dbReference type="InterPro" id="IPR036388">
    <property type="entry name" value="WH-like_DNA-bd_sf"/>
</dbReference>
<organism evidence="5 6">
    <name type="scientific">Rhodococcoides kyotonense</name>
    <dbReference type="NCBI Taxonomy" id="398843"/>
    <lineage>
        <taxon>Bacteria</taxon>
        <taxon>Bacillati</taxon>
        <taxon>Actinomycetota</taxon>
        <taxon>Actinomycetes</taxon>
        <taxon>Mycobacteriales</taxon>
        <taxon>Nocardiaceae</taxon>
        <taxon>Rhodococcoides</taxon>
    </lineage>
</organism>
<keyword evidence="2" id="KW-0238">DNA-binding</keyword>
<dbReference type="PANTHER" id="PTHR44688">
    <property type="entry name" value="DNA-BINDING TRANSCRIPTIONAL ACTIVATOR DEVR_DOSR"/>
    <property type="match status" value="1"/>
</dbReference>
<dbReference type="EMBL" id="FZOW01000009">
    <property type="protein sequence ID" value="SNT11197.1"/>
    <property type="molecule type" value="Genomic_DNA"/>
</dbReference>
<dbReference type="PROSITE" id="PS50043">
    <property type="entry name" value="HTH_LUXR_2"/>
    <property type="match status" value="1"/>
</dbReference>
<name>A0A239JYW0_9NOCA</name>
<evidence type="ECO:0000256" key="1">
    <source>
        <dbReference type="ARBA" id="ARBA00023015"/>
    </source>
</evidence>
<evidence type="ECO:0000313" key="5">
    <source>
        <dbReference type="EMBL" id="SNT11197.1"/>
    </source>
</evidence>
<dbReference type="Proteomes" id="UP000198327">
    <property type="component" value="Unassembled WGS sequence"/>
</dbReference>
<keyword evidence="1" id="KW-0805">Transcription regulation</keyword>
<keyword evidence="3" id="KW-0804">Transcription</keyword>
<dbReference type="AlphaFoldDB" id="A0A239JYW0"/>
<gene>
    <name evidence="5" type="ORF">SAMN05421642_109165</name>
</gene>
<proteinExistence type="predicted"/>
<evidence type="ECO:0000259" key="4">
    <source>
        <dbReference type="PROSITE" id="PS50043"/>
    </source>
</evidence>
<dbReference type="PANTHER" id="PTHR44688:SF16">
    <property type="entry name" value="DNA-BINDING TRANSCRIPTIONAL ACTIVATOR DEVR_DOSR"/>
    <property type="match status" value="1"/>
</dbReference>
<sequence length="311" mass="32648">MSSSFRSGTYRSPETSETVRRIVADADSTHAEVAESVAALFDREVASESALLEQMTRSVTILDDVFDSMVSAPSERELIHRACSGAARLCDADTAVLSTVSGDTATVVNASGWAGMGRFALGEKTIEVDALSVGGVAVQFEKCQTASITSVIPDRPWSVAAVSVDGKNIGLLHVAAVLPPTLRDAFGAYAATLGGCIERSGLRVKRIRQEQVLYDSVRSWADGAEFSIGMASGSPGAEAKHEAVATGSVMHPSEPLTDREAEVLSAVLTGASNAAIATELVITVDTVKSHMKKILRKFGAANRAELIARHG</sequence>
<dbReference type="GO" id="GO:0003677">
    <property type="term" value="F:DNA binding"/>
    <property type="evidence" value="ECO:0007669"/>
    <property type="project" value="UniProtKB-KW"/>
</dbReference>
<dbReference type="SUPFAM" id="SSF46894">
    <property type="entry name" value="C-terminal effector domain of the bipartite response regulators"/>
    <property type="match status" value="1"/>
</dbReference>
<dbReference type="OrthoDB" id="161302at2"/>
<dbReference type="Pfam" id="PF00196">
    <property type="entry name" value="GerE"/>
    <property type="match status" value="1"/>
</dbReference>
<reference evidence="6" key="1">
    <citation type="submission" date="2017-06" db="EMBL/GenBank/DDBJ databases">
        <authorList>
            <person name="Varghese N."/>
            <person name="Submissions S."/>
        </authorList>
    </citation>
    <scope>NUCLEOTIDE SEQUENCE [LARGE SCALE GENOMIC DNA]</scope>
    <source>
        <strain evidence="6">JCM 23211</strain>
    </source>
</reference>
<evidence type="ECO:0000256" key="3">
    <source>
        <dbReference type="ARBA" id="ARBA00023163"/>
    </source>
</evidence>
<dbReference type="InterPro" id="IPR016032">
    <property type="entry name" value="Sig_transdc_resp-reg_C-effctor"/>
</dbReference>
<evidence type="ECO:0000256" key="2">
    <source>
        <dbReference type="ARBA" id="ARBA00023125"/>
    </source>
</evidence>
<dbReference type="CDD" id="cd06170">
    <property type="entry name" value="LuxR_C_like"/>
    <property type="match status" value="1"/>
</dbReference>
<dbReference type="GO" id="GO:0006355">
    <property type="term" value="P:regulation of DNA-templated transcription"/>
    <property type="evidence" value="ECO:0007669"/>
    <property type="project" value="InterPro"/>
</dbReference>